<keyword evidence="7 16" id="KW-0732">Signal</keyword>
<evidence type="ECO:0000256" key="1">
    <source>
        <dbReference type="ARBA" id="ARBA00004571"/>
    </source>
</evidence>
<evidence type="ECO:0000256" key="3">
    <source>
        <dbReference type="ARBA" id="ARBA00022448"/>
    </source>
</evidence>
<keyword evidence="8" id="KW-0408">Iron</keyword>
<dbReference type="RefSeq" id="WP_087142385.1">
    <property type="nucleotide sequence ID" value="NZ_FUKI01000039.1"/>
</dbReference>
<dbReference type="GO" id="GO:0015344">
    <property type="term" value="F:siderophore uptake transmembrane transporter activity"/>
    <property type="evidence" value="ECO:0007669"/>
    <property type="project" value="TreeGrafter"/>
</dbReference>
<dbReference type="PANTHER" id="PTHR32552">
    <property type="entry name" value="FERRICHROME IRON RECEPTOR-RELATED"/>
    <property type="match status" value="1"/>
</dbReference>
<dbReference type="GO" id="GO:0009279">
    <property type="term" value="C:cell outer membrane"/>
    <property type="evidence" value="ECO:0007669"/>
    <property type="project" value="UniProtKB-SubCell"/>
</dbReference>
<evidence type="ECO:0000313" key="20">
    <source>
        <dbReference type="Proteomes" id="UP000195667"/>
    </source>
</evidence>
<evidence type="ECO:0000256" key="10">
    <source>
        <dbReference type="ARBA" id="ARBA00023077"/>
    </source>
</evidence>
<name>A0A1R4H1H7_9GAMM</name>
<feature type="domain" description="TonB-dependent receptor-like beta-barrel" evidence="17">
    <location>
        <begin position="271"/>
        <end position="750"/>
    </location>
</feature>
<dbReference type="CDD" id="cd01347">
    <property type="entry name" value="ligand_gated_channel"/>
    <property type="match status" value="1"/>
</dbReference>
<dbReference type="InterPro" id="IPR000531">
    <property type="entry name" value="Beta-barrel_TonB"/>
</dbReference>
<dbReference type="Pfam" id="PF00593">
    <property type="entry name" value="TonB_dep_Rec_b-barrel"/>
    <property type="match status" value="1"/>
</dbReference>
<evidence type="ECO:0000256" key="6">
    <source>
        <dbReference type="ARBA" id="ARBA00022692"/>
    </source>
</evidence>
<evidence type="ECO:0000256" key="16">
    <source>
        <dbReference type="SAM" id="SignalP"/>
    </source>
</evidence>
<keyword evidence="11 14" id="KW-0472">Membrane</keyword>
<feature type="domain" description="TonB-dependent receptor plug" evidence="18">
    <location>
        <begin position="100"/>
        <end position="197"/>
    </location>
</feature>
<proteinExistence type="inferred from homology"/>
<dbReference type="AlphaFoldDB" id="A0A1R4H1H7"/>
<dbReference type="GO" id="GO:0015891">
    <property type="term" value="P:siderophore transport"/>
    <property type="evidence" value="ECO:0007669"/>
    <property type="project" value="InterPro"/>
</dbReference>
<keyword evidence="13 14" id="KW-0998">Cell outer membrane</keyword>
<keyword evidence="6 14" id="KW-0812">Transmembrane</keyword>
<keyword evidence="5" id="KW-0410">Iron transport</keyword>
<dbReference type="Proteomes" id="UP000195667">
    <property type="component" value="Unassembled WGS sequence"/>
</dbReference>
<keyword evidence="10 15" id="KW-0798">TonB box</keyword>
<evidence type="ECO:0000256" key="7">
    <source>
        <dbReference type="ARBA" id="ARBA00022729"/>
    </source>
</evidence>
<organism evidence="19 20">
    <name type="scientific">Crenothrix polyspora</name>
    <dbReference type="NCBI Taxonomy" id="360316"/>
    <lineage>
        <taxon>Bacteria</taxon>
        <taxon>Pseudomonadati</taxon>
        <taxon>Pseudomonadota</taxon>
        <taxon>Gammaproteobacteria</taxon>
        <taxon>Methylococcales</taxon>
        <taxon>Crenotrichaceae</taxon>
        <taxon>Crenothrix</taxon>
    </lineage>
</organism>
<keyword evidence="20" id="KW-1185">Reference proteome</keyword>
<dbReference type="GO" id="GO:0038023">
    <property type="term" value="F:signaling receptor activity"/>
    <property type="evidence" value="ECO:0007669"/>
    <property type="project" value="InterPro"/>
</dbReference>
<keyword evidence="3 14" id="KW-0813">Transport</keyword>
<dbReference type="SUPFAM" id="SSF56935">
    <property type="entry name" value="Porins"/>
    <property type="match status" value="1"/>
</dbReference>
<protein>
    <submittedName>
        <fullName evidence="19">Ferrichrysobactin receptor</fullName>
    </submittedName>
</protein>
<comment type="similarity">
    <text evidence="2 14 15">Belongs to the TonB-dependent receptor family.</text>
</comment>
<evidence type="ECO:0000259" key="17">
    <source>
        <dbReference type="Pfam" id="PF00593"/>
    </source>
</evidence>
<dbReference type="InterPro" id="IPR036942">
    <property type="entry name" value="Beta-barrel_TonB_sf"/>
</dbReference>
<evidence type="ECO:0000256" key="13">
    <source>
        <dbReference type="ARBA" id="ARBA00023237"/>
    </source>
</evidence>
<comment type="subcellular location">
    <subcellularLocation>
        <location evidence="1 14">Cell outer membrane</location>
        <topology evidence="1 14">Multi-pass membrane protein</topology>
    </subcellularLocation>
</comment>
<keyword evidence="4 14" id="KW-1134">Transmembrane beta strand</keyword>
<evidence type="ECO:0000256" key="4">
    <source>
        <dbReference type="ARBA" id="ARBA00022452"/>
    </source>
</evidence>
<evidence type="ECO:0000256" key="15">
    <source>
        <dbReference type="RuleBase" id="RU003357"/>
    </source>
</evidence>
<dbReference type="OrthoDB" id="127311at2"/>
<evidence type="ECO:0000256" key="11">
    <source>
        <dbReference type="ARBA" id="ARBA00023136"/>
    </source>
</evidence>
<dbReference type="NCBIfam" id="TIGR01783">
    <property type="entry name" value="TonB-siderophor"/>
    <property type="match status" value="1"/>
</dbReference>
<feature type="signal peptide" evidence="16">
    <location>
        <begin position="1"/>
        <end position="22"/>
    </location>
</feature>
<feature type="chain" id="PRO_5012096812" evidence="16">
    <location>
        <begin position="23"/>
        <end position="785"/>
    </location>
</feature>
<reference evidence="20" key="1">
    <citation type="submission" date="2017-02" db="EMBL/GenBank/DDBJ databases">
        <authorList>
            <person name="Daims H."/>
        </authorList>
    </citation>
    <scope>NUCLEOTIDE SEQUENCE [LARGE SCALE GENOMIC DNA]</scope>
</reference>
<accession>A0A1R4H1H7</accession>
<dbReference type="InterPro" id="IPR010105">
    <property type="entry name" value="TonB_sidphr_rcpt"/>
</dbReference>
<dbReference type="Pfam" id="PF07715">
    <property type="entry name" value="Plug"/>
    <property type="match status" value="1"/>
</dbReference>
<keyword evidence="12 19" id="KW-0675">Receptor</keyword>
<evidence type="ECO:0000256" key="5">
    <source>
        <dbReference type="ARBA" id="ARBA00022496"/>
    </source>
</evidence>
<dbReference type="PANTHER" id="PTHR32552:SF68">
    <property type="entry name" value="FERRICHROME OUTER MEMBRANE TRANSPORTER_PHAGE RECEPTOR"/>
    <property type="match status" value="1"/>
</dbReference>
<evidence type="ECO:0000256" key="12">
    <source>
        <dbReference type="ARBA" id="ARBA00023170"/>
    </source>
</evidence>
<gene>
    <name evidence="19" type="primary">fct</name>
    <name evidence="19" type="ORF">CRENPOLYSF1_1330014</name>
</gene>
<dbReference type="PROSITE" id="PS52016">
    <property type="entry name" value="TONB_DEPENDENT_REC_3"/>
    <property type="match status" value="1"/>
</dbReference>
<evidence type="ECO:0000256" key="2">
    <source>
        <dbReference type="ARBA" id="ARBA00009810"/>
    </source>
</evidence>
<dbReference type="FunFam" id="2.170.130.10:FF:000001">
    <property type="entry name" value="Catecholate siderophore TonB-dependent receptor"/>
    <property type="match status" value="1"/>
</dbReference>
<sequence length="785" mass="88012">MKPAKTLLEITVLMALTTQVNADNTGYYPANKKSASHQNDGNALVNKKDNLMAVKNQPQPPASQQETVELPPMTIVDDAEENKSYTAYSASTATKTDTPLMQTPVSVQVVPQAVLRDQQATRLQDAVKNVSGVQQTLGSGGQYEDFVIRGFGSGVDYSRFRNGIRLPAMTFDLANIEQVEVLKGPAAMLYGRIEPGGMVNVVTRKPQSTPYYSLQQQFGSYDLYRTNLDATGALNADGTLNYRFDLGYTTRNSFRDFVSQERVFVAPSLHWRATPDTDFNLGVEYSHEDPSRADTGLPAIGKRVANLPINRNYSQPDPFNNDTIESTLVDFNWSHKFNDNWKFTNGVVANLVEYNFRDTPVAYVQTNLEGVANPSVRRGLYFEDFNRDTYTAYFNLNGKFDTFGVKHNVLLGGDYYEQENKNQGFFGLNYAIQHNFADADAMKYFTFVDLNKPNYNQFPFTFNQLDNLRKNTPNDFGLFKSAWYGLYFQDQLSFFDDKLHILGGGRFDWARQSQGTSFNQNITMSTSKDDHFSPRVGILYQPWKWLSVYGNYVESFGINNVLSTGAPLPPELSEQFEAGVKTEWLDGRLTASLAYFNLTKNNIAKQIDTNRYETIGAARSQGIELDINGQLTDALSLVATYAYTDARITKDFALTFDDNGKITGSNNGNQGKRLPNVGEHSGSTWLKYAFQDSAMKGLSVGVGAFFASQRQGDSENSYQLPGYVRADTYAAYTMNVGKSRLTAQLNVNNVFDKRYYFAGQPYNTSKAFNMVADPLTFMGSLRLEY</sequence>
<evidence type="ECO:0000313" key="19">
    <source>
        <dbReference type="EMBL" id="SJM90081.1"/>
    </source>
</evidence>
<evidence type="ECO:0000256" key="8">
    <source>
        <dbReference type="ARBA" id="ARBA00023004"/>
    </source>
</evidence>
<evidence type="ECO:0000256" key="14">
    <source>
        <dbReference type="PROSITE-ProRule" id="PRU01360"/>
    </source>
</evidence>
<dbReference type="Gene3D" id="2.170.130.10">
    <property type="entry name" value="TonB-dependent receptor, plug domain"/>
    <property type="match status" value="1"/>
</dbReference>
<dbReference type="InterPro" id="IPR037066">
    <property type="entry name" value="Plug_dom_sf"/>
</dbReference>
<evidence type="ECO:0000259" key="18">
    <source>
        <dbReference type="Pfam" id="PF07715"/>
    </source>
</evidence>
<dbReference type="InterPro" id="IPR012910">
    <property type="entry name" value="Plug_dom"/>
</dbReference>
<dbReference type="InterPro" id="IPR039426">
    <property type="entry name" value="TonB-dep_rcpt-like"/>
</dbReference>
<keyword evidence="9" id="KW-0406">Ion transport</keyword>
<dbReference type="Gene3D" id="2.40.170.20">
    <property type="entry name" value="TonB-dependent receptor, beta-barrel domain"/>
    <property type="match status" value="1"/>
</dbReference>
<evidence type="ECO:0000256" key="9">
    <source>
        <dbReference type="ARBA" id="ARBA00023065"/>
    </source>
</evidence>
<dbReference type="EMBL" id="FUKI01000039">
    <property type="protein sequence ID" value="SJM90081.1"/>
    <property type="molecule type" value="Genomic_DNA"/>
</dbReference>